<keyword evidence="4 10" id="KW-0812">Transmembrane</keyword>
<feature type="domain" description="Protein export membrane protein SecD/SecF C-terminal" evidence="11">
    <location>
        <begin position="170"/>
        <end position="274"/>
    </location>
</feature>
<evidence type="ECO:0000313" key="13">
    <source>
        <dbReference type="EMBL" id="GAH27954.1"/>
    </source>
</evidence>
<dbReference type="PANTHER" id="PTHR30081:SF1">
    <property type="entry name" value="PROTEIN TRANSLOCASE SUBUNIT SECD"/>
    <property type="match status" value="1"/>
</dbReference>
<evidence type="ECO:0000259" key="12">
    <source>
        <dbReference type="Pfam" id="PF22599"/>
    </source>
</evidence>
<evidence type="ECO:0000259" key="11">
    <source>
        <dbReference type="Pfam" id="PF02355"/>
    </source>
</evidence>
<proteinExistence type="predicted"/>
<comment type="subcellular location">
    <subcellularLocation>
        <location evidence="1">Cell membrane</location>
        <topology evidence="1">Multi-pass membrane protein</topology>
    </subcellularLocation>
</comment>
<feature type="compositionally biased region" description="Acidic residues" evidence="9">
    <location>
        <begin position="7"/>
        <end position="16"/>
    </location>
</feature>
<evidence type="ECO:0000256" key="8">
    <source>
        <dbReference type="ARBA" id="ARBA00023136"/>
    </source>
</evidence>
<organism evidence="13">
    <name type="scientific">marine sediment metagenome</name>
    <dbReference type="NCBI Taxonomy" id="412755"/>
    <lineage>
        <taxon>unclassified sequences</taxon>
        <taxon>metagenomes</taxon>
        <taxon>ecological metagenomes</taxon>
    </lineage>
</organism>
<feature type="region of interest" description="Disordered" evidence="9">
    <location>
        <begin position="1"/>
        <end position="24"/>
    </location>
</feature>
<keyword evidence="2" id="KW-0813">Transport</keyword>
<accession>X1FF08</accession>
<comment type="caution">
    <text evidence="13">The sequence shown here is derived from an EMBL/GenBank/DDBJ whole genome shotgun (WGS) entry which is preliminary data.</text>
</comment>
<dbReference type="Gene3D" id="3.30.1360.200">
    <property type="match status" value="1"/>
</dbReference>
<dbReference type="GO" id="GO:0015450">
    <property type="term" value="F:protein-transporting ATPase activity"/>
    <property type="evidence" value="ECO:0007669"/>
    <property type="project" value="InterPro"/>
</dbReference>
<evidence type="ECO:0000256" key="10">
    <source>
        <dbReference type="SAM" id="Phobius"/>
    </source>
</evidence>
<reference evidence="13" key="1">
    <citation type="journal article" date="2014" name="Front. Microbiol.">
        <title>High frequency of phylogenetically diverse reductive dehalogenase-homologous genes in deep subseafloor sedimentary metagenomes.</title>
        <authorList>
            <person name="Kawai M."/>
            <person name="Futagami T."/>
            <person name="Toyoda A."/>
            <person name="Takaki Y."/>
            <person name="Nishi S."/>
            <person name="Hori S."/>
            <person name="Arai W."/>
            <person name="Tsubouchi T."/>
            <person name="Morono Y."/>
            <person name="Uchiyama I."/>
            <person name="Ito T."/>
            <person name="Fujiyama A."/>
            <person name="Inagaki F."/>
            <person name="Takami H."/>
        </authorList>
    </citation>
    <scope>NUCLEOTIDE SEQUENCE</scope>
    <source>
        <strain evidence="13">Expedition CK06-06</strain>
    </source>
</reference>
<keyword evidence="6 10" id="KW-1133">Transmembrane helix</keyword>
<feature type="non-terminal residue" evidence="13">
    <location>
        <position position="279"/>
    </location>
</feature>
<evidence type="ECO:0000256" key="1">
    <source>
        <dbReference type="ARBA" id="ARBA00004651"/>
    </source>
</evidence>
<dbReference type="SUPFAM" id="SSF82866">
    <property type="entry name" value="Multidrug efflux transporter AcrB transmembrane domain"/>
    <property type="match status" value="1"/>
</dbReference>
<dbReference type="EMBL" id="BARU01003831">
    <property type="protein sequence ID" value="GAH27954.1"/>
    <property type="molecule type" value="Genomic_DNA"/>
</dbReference>
<keyword evidence="3" id="KW-1003">Cell membrane</keyword>
<dbReference type="InterPro" id="IPR054384">
    <property type="entry name" value="SecDF_P1_head"/>
</dbReference>
<evidence type="ECO:0000256" key="6">
    <source>
        <dbReference type="ARBA" id="ARBA00022989"/>
    </source>
</evidence>
<evidence type="ECO:0000256" key="7">
    <source>
        <dbReference type="ARBA" id="ARBA00023010"/>
    </source>
</evidence>
<keyword evidence="5" id="KW-0653">Protein transport</keyword>
<dbReference type="Pfam" id="PF22599">
    <property type="entry name" value="SecDF_P1_head"/>
    <property type="match status" value="1"/>
</dbReference>
<gene>
    <name evidence="13" type="ORF">S03H2_08044</name>
</gene>
<sequence>PYVETNSEVDAEDSNVEESSRADTGISIDPEKVIGKIIYNSENRELLLIDYEDGSETGEILVDSRSDAATLVGPVLLTGDKLTRVAAGYDTYGEIRVALSFKDEGISIFKEITSENIGRNLAIVLDEEIKSAPYIRVPILDGEAEITGINSLEEAKNVELVLQTGALPVNLQIEESSSVGPTLGMDSLNKGLYAGIIGFILIIVFMFFYYRGLGIFSALGLIIYIIIFWGILAGIGAALTLPGIAGIILTIGMAVDANVIIFERIKEEIIKSKSPRIAI</sequence>
<feature type="domain" description="SecDF P1 head subdomain" evidence="12">
    <location>
        <begin position="66"/>
        <end position="169"/>
    </location>
</feature>
<evidence type="ECO:0000256" key="5">
    <source>
        <dbReference type="ARBA" id="ARBA00022927"/>
    </source>
</evidence>
<dbReference type="NCBIfam" id="TIGR00916">
    <property type="entry name" value="2A0604s01"/>
    <property type="match status" value="1"/>
</dbReference>
<dbReference type="GO" id="GO:0006886">
    <property type="term" value="P:intracellular protein transport"/>
    <property type="evidence" value="ECO:0007669"/>
    <property type="project" value="InterPro"/>
</dbReference>
<evidence type="ECO:0000256" key="9">
    <source>
        <dbReference type="SAM" id="MobiDB-lite"/>
    </source>
</evidence>
<dbReference type="InterPro" id="IPR055344">
    <property type="entry name" value="SecD_SecF_C_bact"/>
</dbReference>
<feature type="non-terminal residue" evidence="13">
    <location>
        <position position="1"/>
    </location>
</feature>
<dbReference type="GO" id="GO:0005886">
    <property type="term" value="C:plasma membrane"/>
    <property type="evidence" value="ECO:0007669"/>
    <property type="project" value="UniProtKB-SubCell"/>
</dbReference>
<feature type="transmembrane region" description="Helical" evidence="10">
    <location>
        <begin position="216"/>
        <end position="238"/>
    </location>
</feature>
<evidence type="ECO:0000256" key="3">
    <source>
        <dbReference type="ARBA" id="ARBA00022475"/>
    </source>
</evidence>
<feature type="transmembrane region" description="Helical" evidence="10">
    <location>
        <begin position="191"/>
        <end position="209"/>
    </location>
</feature>
<feature type="transmembrane region" description="Helical" evidence="10">
    <location>
        <begin position="244"/>
        <end position="262"/>
    </location>
</feature>
<keyword evidence="8 10" id="KW-0472">Membrane</keyword>
<dbReference type="PANTHER" id="PTHR30081">
    <property type="entry name" value="PROTEIN-EXPORT MEMBRANE PROTEIN SEC"/>
    <property type="match status" value="1"/>
</dbReference>
<dbReference type="InterPro" id="IPR022813">
    <property type="entry name" value="SecD/SecF_arch_bac"/>
</dbReference>
<name>X1FF08_9ZZZZ</name>
<dbReference type="Gene3D" id="1.20.1640.10">
    <property type="entry name" value="Multidrug efflux transporter AcrB transmembrane domain"/>
    <property type="match status" value="1"/>
</dbReference>
<evidence type="ECO:0008006" key="14">
    <source>
        <dbReference type="Google" id="ProtNLM"/>
    </source>
</evidence>
<evidence type="ECO:0000256" key="2">
    <source>
        <dbReference type="ARBA" id="ARBA00022448"/>
    </source>
</evidence>
<dbReference type="InterPro" id="IPR005791">
    <property type="entry name" value="SecD"/>
</dbReference>
<protein>
    <recommendedName>
        <fullName evidence="14">SecD export protein N-terminal TM domain-containing protein</fullName>
    </recommendedName>
</protein>
<dbReference type="Pfam" id="PF02355">
    <property type="entry name" value="SecD_SecF_C"/>
    <property type="match status" value="1"/>
</dbReference>
<dbReference type="NCBIfam" id="TIGR01129">
    <property type="entry name" value="secD"/>
    <property type="match status" value="1"/>
</dbReference>
<dbReference type="AlphaFoldDB" id="X1FF08"/>
<dbReference type="InterPro" id="IPR048634">
    <property type="entry name" value="SecD_SecF_C"/>
</dbReference>
<keyword evidence="7" id="KW-0811">Translocation</keyword>
<evidence type="ECO:0000256" key="4">
    <source>
        <dbReference type="ARBA" id="ARBA00022692"/>
    </source>
</evidence>